<keyword evidence="2" id="KW-1185">Reference proteome</keyword>
<dbReference type="Proteomes" id="UP000800200">
    <property type="component" value="Unassembled WGS sequence"/>
</dbReference>
<evidence type="ECO:0000313" key="1">
    <source>
        <dbReference type="EMBL" id="KAF2190952.1"/>
    </source>
</evidence>
<name>A0A6A6EJ48_9PEZI</name>
<sequence length="182" mass="20184">MTHAAISPAILYWGTPVVLITSKNVDDSSNTTQNIFRTKQCVLILPSASISHFVNTIARTTGAEHMSPVKAVLGYRHVKYKWPISGMTPLGSMLVAPLRVKELSDSPTPIKGATMTLELKILRVYVDNSIRKDERIDCIGPDKWDPIIVSFQEFYGLDNSRIAKILTGSEVRDNSLDEEPSI</sequence>
<reference evidence="1" key="1">
    <citation type="journal article" date="2020" name="Stud. Mycol.">
        <title>101 Dothideomycetes genomes: a test case for predicting lifestyles and emergence of pathogens.</title>
        <authorList>
            <person name="Haridas S."/>
            <person name="Albert R."/>
            <person name="Binder M."/>
            <person name="Bloem J."/>
            <person name="Labutti K."/>
            <person name="Salamov A."/>
            <person name="Andreopoulos B."/>
            <person name="Baker S."/>
            <person name="Barry K."/>
            <person name="Bills G."/>
            <person name="Bluhm B."/>
            <person name="Cannon C."/>
            <person name="Castanera R."/>
            <person name="Culley D."/>
            <person name="Daum C."/>
            <person name="Ezra D."/>
            <person name="Gonzalez J."/>
            <person name="Henrissat B."/>
            <person name="Kuo A."/>
            <person name="Liang C."/>
            <person name="Lipzen A."/>
            <person name="Lutzoni F."/>
            <person name="Magnuson J."/>
            <person name="Mondo S."/>
            <person name="Nolan M."/>
            <person name="Ohm R."/>
            <person name="Pangilinan J."/>
            <person name="Park H.-J."/>
            <person name="Ramirez L."/>
            <person name="Alfaro M."/>
            <person name="Sun H."/>
            <person name="Tritt A."/>
            <person name="Yoshinaga Y."/>
            <person name="Zwiers L.-H."/>
            <person name="Turgeon B."/>
            <person name="Goodwin S."/>
            <person name="Spatafora J."/>
            <person name="Crous P."/>
            <person name="Grigoriev I."/>
        </authorList>
    </citation>
    <scope>NUCLEOTIDE SEQUENCE</scope>
    <source>
        <strain evidence="1">CBS 207.26</strain>
    </source>
</reference>
<dbReference type="EMBL" id="ML994617">
    <property type="protein sequence ID" value="KAF2190952.1"/>
    <property type="molecule type" value="Genomic_DNA"/>
</dbReference>
<dbReference type="SUPFAM" id="SSF50475">
    <property type="entry name" value="FMN-binding split barrel"/>
    <property type="match status" value="1"/>
</dbReference>
<accession>A0A6A6EJ48</accession>
<evidence type="ECO:0000313" key="2">
    <source>
        <dbReference type="Proteomes" id="UP000800200"/>
    </source>
</evidence>
<organism evidence="1 2">
    <name type="scientific">Zopfia rhizophila CBS 207.26</name>
    <dbReference type="NCBI Taxonomy" id="1314779"/>
    <lineage>
        <taxon>Eukaryota</taxon>
        <taxon>Fungi</taxon>
        <taxon>Dikarya</taxon>
        <taxon>Ascomycota</taxon>
        <taxon>Pezizomycotina</taxon>
        <taxon>Dothideomycetes</taxon>
        <taxon>Dothideomycetes incertae sedis</taxon>
        <taxon>Zopfiaceae</taxon>
        <taxon>Zopfia</taxon>
    </lineage>
</organism>
<dbReference type="InterPro" id="IPR012349">
    <property type="entry name" value="Split_barrel_FMN-bd"/>
</dbReference>
<dbReference type="OrthoDB" id="10250990at2759"/>
<evidence type="ECO:0008006" key="3">
    <source>
        <dbReference type="Google" id="ProtNLM"/>
    </source>
</evidence>
<dbReference type="Gene3D" id="2.30.110.10">
    <property type="entry name" value="Electron Transport, Fmn-binding Protein, Chain A"/>
    <property type="match status" value="1"/>
</dbReference>
<gene>
    <name evidence="1" type="ORF">K469DRAFT_735874</name>
</gene>
<dbReference type="AlphaFoldDB" id="A0A6A6EJ48"/>
<protein>
    <recommendedName>
        <fullName evidence="3">Flavin reductase like domain-containing protein</fullName>
    </recommendedName>
</protein>
<proteinExistence type="predicted"/>